<dbReference type="InterPro" id="IPR036291">
    <property type="entry name" value="NAD(P)-bd_dom_sf"/>
</dbReference>
<dbReference type="PANTHER" id="PTHR43157:SF31">
    <property type="entry name" value="PHOSPHATIDYLINOSITOL-GLYCAN BIOSYNTHESIS CLASS F PROTEIN"/>
    <property type="match status" value="1"/>
</dbReference>
<dbReference type="InterPro" id="IPR002347">
    <property type="entry name" value="SDR_fam"/>
</dbReference>
<dbReference type="NCBIfam" id="NF004846">
    <property type="entry name" value="PRK06197.1"/>
    <property type="match status" value="1"/>
</dbReference>
<dbReference type="CDD" id="cd05327">
    <property type="entry name" value="retinol-DH_like_SDR_c_like"/>
    <property type="match status" value="1"/>
</dbReference>
<dbReference type="SUPFAM" id="SSF51735">
    <property type="entry name" value="NAD(P)-binding Rossmann-fold domains"/>
    <property type="match status" value="1"/>
</dbReference>
<dbReference type="PANTHER" id="PTHR43157">
    <property type="entry name" value="PHOSPHATIDYLINOSITOL-GLYCAN BIOSYNTHESIS CLASS F PROTEIN-RELATED"/>
    <property type="match status" value="1"/>
</dbReference>
<sequence length="323" mass="34254">MQQAAPSLRSQTESNITMSTRNGFTETDAPDQSGKGFIVTGANTGLGLETSHVLAARGAGVLLACRDRSKAEAAMARIRQTHPNADLAFLPLDLADLASVRAAAGQAMTEPRIDALINNAGVMTPPLMRTAQGFELQFGVNHLGGFALTALLLPKLAQTSGSRVVATSSLAHRGARIDWDDLNAKTRYNRMKRYGASKLANALFFFELDRRLRASRSPVTAVGCHPGAAATDLRRHMGPLQLLRPLARRVLNTAAMGAWPTLQTATGPVQPGGYYGPTGLRGIRGPSGRATRSAQAQDPLLARRLWDVSIAMTGINPGLPSGT</sequence>
<evidence type="ECO:0000313" key="3">
    <source>
        <dbReference type="EMBL" id="CUV14128.1"/>
    </source>
</evidence>
<evidence type="ECO:0000256" key="1">
    <source>
        <dbReference type="ARBA" id="ARBA00023002"/>
    </source>
</evidence>
<dbReference type="Pfam" id="PF00106">
    <property type="entry name" value="adh_short"/>
    <property type="match status" value="1"/>
</dbReference>
<dbReference type="PRINTS" id="PR00081">
    <property type="entry name" value="GDHRDH"/>
</dbReference>
<reference evidence="3" key="1">
    <citation type="submission" date="2015-10" db="EMBL/GenBank/DDBJ databases">
        <authorList>
            <person name="Gilbert D.G."/>
        </authorList>
    </citation>
    <scope>NUCLEOTIDE SEQUENCE</scope>
    <source>
        <strain evidence="3">Phyl III-seqv23</strain>
    </source>
</reference>
<feature type="region of interest" description="Disordered" evidence="2">
    <location>
        <begin position="1"/>
        <end position="36"/>
    </location>
</feature>
<dbReference type="EMBL" id="LN899819">
    <property type="protein sequence ID" value="CUV14128.1"/>
    <property type="molecule type" value="Genomic_DNA"/>
</dbReference>
<keyword evidence="1" id="KW-0560">Oxidoreductase</keyword>
<accession>A0A0S4TVR8</accession>
<protein>
    <submittedName>
        <fullName evidence="3">Putative oxidoreductase/Short-chain dehydrogenase</fullName>
    </submittedName>
</protein>
<dbReference type="AlphaFoldDB" id="A0A0S4TVR8"/>
<dbReference type="Gene3D" id="3.40.50.720">
    <property type="entry name" value="NAD(P)-binding Rossmann-like Domain"/>
    <property type="match status" value="1"/>
</dbReference>
<dbReference type="GO" id="GO:0016491">
    <property type="term" value="F:oxidoreductase activity"/>
    <property type="evidence" value="ECO:0007669"/>
    <property type="project" value="UniProtKB-KW"/>
</dbReference>
<organism evidence="3">
    <name type="scientific">Ralstonia solanacearum</name>
    <name type="common">Pseudomonas solanacearum</name>
    <dbReference type="NCBI Taxonomy" id="305"/>
    <lineage>
        <taxon>Bacteria</taxon>
        <taxon>Pseudomonadati</taxon>
        <taxon>Pseudomonadota</taxon>
        <taxon>Betaproteobacteria</taxon>
        <taxon>Burkholderiales</taxon>
        <taxon>Burkholderiaceae</taxon>
        <taxon>Ralstonia</taxon>
        <taxon>Ralstonia solanacearum species complex</taxon>
    </lineage>
</organism>
<feature type="compositionally biased region" description="Polar residues" evidence="2">
    <location>
        <begin position="1"/>
        <end position="25"/>
    </location>
</feature>
<evidence type="ECO:0000256" key="2">
    <source>
        <dbReference type="SAM" id="MobiDB-lite"/>
    </source>
</evidence>
<proteinExistence type="predicted"/>
<gene>
    <name evidence="3" type="ORF">RUN39_v1_700020</name>
</gene>
<name>A0A0S4TVR8_RALSL</name>